<dbReference type="PANTHER" id="PTHR46322:SF1">
    <property type="entry name" value="PUROMYCIN-SENSITIVE AMINOPEPTIDASE"/>
    <property type="match status" value="1"/>
</dbReference>
<evidence type="ECO:0000259" key="1">
    <source>
        <dbReference type="Pfam" id="PF11940"/>
    </source>
</evidence>
<dbReference type="Gene3D" id="2.60.40.1840">
    <property type="match status" value="1"/>
</dbReference>
<protein>
    <submittedName>
        <fullName evidence="2">Puromycin-sensitive aminopeptidase</fullName>
    </submittedName>
</protein>
<keyword evidence="2" id="KW-0645">Protease</keyword>
<comment type="caution">
    <text evidence="2">The sequence shown here is derived from an EMBL/GenBank/DDBJ whole genome shotgun (WGS) entry which is preliminary data.</text>
</comment>
<dbReference type="AlphaFoldDB" id="A0A7J6XF24"/>
<dbReference type="InterPro" id="IPR035414">
    <property type="entry name" value="Peptidase_M1_pepN_Ig-like"/>
</dbReference>
<dbReference type="Proteomes" id="UP000554482">
    <property type="component" value="Unassembled WGS sequence"/>
</dbReference>
<keyword evidence="2" id="KW-0031">Aminopeptidase</keyword>
<keyword evidence="3" id="KW-1185">Reference proteome</keyword>
<dbReference type="EMBL" id="JABWDY010000141">
    <property type="protein sequence ID" value="KAF5208334.1"/>
    <property type="molecule type" value="Genomic_DNA"/>
</dbReference>
<evidence type="ECO:0000313" key="2">
    <source>
        <dbReference type="EMBL" id="KAF5208334.1"/>
    </source>
</evidence>
<name>A0A7J6XF24_THATH</name>
<evidence type="ECO:0000313" key="3">
    <source>
        <dbReference type="Proteomes" id="UP000554482"/>
    </source>
</evidence>
<keyword evidence="2" id="KW-0378">Hydrolase</keyword>
<sequence length="97" mass="11270">MYHDGILESISASGQPVHTVVRQVKKKEEEFAFSNISERPIPSILRGYSAPIRLDSDLTYNLLFFNFLKMLYLIKYDLISLVSYARSLPRFYYIGTL</sequence>
<gene>
    <name evidence="2" type="ORF">FRX31_002079</name>
</gene>
<reference evidence="2 3" key="1">
    <citation type="submission" date="2020-06" db="EMBL/GenBank/DDBJ databases">
        <title>Transcriptomic and genomic resources for Thalictrum thalictroides and T. hernandezii: Facilitating candidate gene discovery in an emerging model plant lineage.</title>
        <authorList>
            <person name="Arias T."/>
            <person name="Riano-Pachon D.M."/>
            <person name="Di Stilio V.S."/>
        </authorList>
    </citation>
    <scope>NUCLEOTIDE SEQUENCE [LARGE SCALE GENOMIC DNA]</scope>
    <source>
        <strain evidence="3">cv. WT478/WT964</strain>
        <tissue evidence="2">Leaves</tissue>
    </source>
</reference>
<dbReference type="GO" id="GO:0008270">
    <property type="term" value="F:zinc ion binding"/>
    <property type="evidence" value="ECO:0007669"/>
    <property type="project" value="InterPro"/>
</dbReference>
<dbReference type="OrthoDB" id="10031169at2759"/>
<accession>A0A7J6XF24</accession>
<dbReference type="InterPro" id="IPR012779">
    <property type="entry name" value="Peptidase_M1_pepN"/>
</dbReference>
<feature type="domain" description="Peptidase M1 alanyl aminopeptidase Ig-like fold" evidence="1">
    <location>
        <begin position="10"/>
        <end position="56"/>
    </location>
</feature>
<dbReference type="PANTHER" id="PTHR46322">
    <property type="entry name" value="PUROMYCIN-SENSITIVE AMINOPEPTIDASE"/>
    <property type="match status" value="1"/>
</dbReference>
<proteinExistence type="predicted"/>
<dbReference type="GO" id="GO:0004177">
    <property type="term" value="F:aminopeptidase activity"/>
    <property type="evidence" value="ECO:0007669"/>
    <property type="project" value="UniProtKB-KW"/>
</dbReference>
<dbReference type="InterPro" id="IPR038438">
    <property type="entry name" value="PepN_Ig-like_sf"/>
</dbReference>
<dbReference type="GO" id="GO:0009507">
    <property type="term" value="C:chloroplast"/>
    <property type="evidence" value="ECO:0007669"/>
    <property type="project" value="TreeGrafter"/>
</dbReference>
<dbReference type="Pfam" id="PF11940">
    <property type="entry name" value="DUF3458"/>
    <property type="match status" value="1"/>
</dbReference>
<organism evidence="2 3">
    <name type="scientific">Thalictrum thalictroides</name>
    <name type="common">Rue-anemone</name>
    <name type="synonym">Anemone thalictroides</name>
    <dbReference type="NCBI Taxonomy" id="46969"/>
    <lineage>
        <taxon>Eukaryota</taxon>
        <taxon>Viridiplantae</taxon>
        <taxon>Streptophyta</taxon>
        <taxon>Embryophyta</taxon>
        <taxon>Tracheophyta</taxon>
        <taxon>Spermatophyta</taxon>
        <taxon>Magnoliopsida</taxon>
        <taxon>Ranunculales</taxon>
        <taxon>Ranunculaceae</taxon>
        <taxon>Thalictroideae</taxon>
        <taxon>Thalictrum</taxon>
    </lineage>
</organism>